<feature type="transmembrane region" description="Helical" evidence="5">
    <location>
        <begin position="98"/>
        <end position="115"/>
    </location>
</feature>
<dbReference type="PANTHER" id="PTHR43701">
    <property type="entry name" value="MEMBRANE TRANSPORTER PROTEIN MJ0441-RELATED"/>
    <property type="match status" value="1"/>
</dbReference>
<dbReference type="Proteomes" id="UP000069902">
    <property type="component" value="Chromosome cPNK"/>
</dbReference>
<feature type="transmembrane region" description="Helical" evidence="5">
    <location>
        <begin position="71"/>
        <end position="92"/>
    </location>
</feature>
<dbReference type="PATRIC" id="fig|389348.3.peg.1981"/>
<keyword evidence="4 5" id="KW-0472">Membrane</keyword>
<keyword evidence="2 5" id="KW-0812">Transmembrane</keyword>
<dbReference type="AlphaFoldDB" id="A0A0U5CR25"/>
<feature type="transmembrane region" description="Helical" evidence="5">
    <location>
        <begin position="136"/>
        <end position="160"/>
    </location>
</feature>
<accession>A0A0U5CR25</accession>
<dbReference type="STRING" id="389348.PNK_1765"/>
<dbReference type="FunCoup" id="A0A0U5CR25">
    <property type="interactions" value="119"/>
</dbReference>
<proteinExistence type="inferred from homology"/>
<keyword evidence="5" id="KW-1003">Cell membrane</keyword>
<evidence type="ECO:0000256" key="4">
    <source>
        <dbReference type="ARBA" id="ARBA00023136"/>
    </source>
</evidence>
<organism evidence="6 7">
    <name type="scientific">Candidatus Protochlamydia naegleriophila</name>
    <dbReference type="NCBI Taxonomy" id="389348"/>
    <lineage>
        <taxon>Bacteria</taxon>
        <taxon>Pseudomonadati</taxon>
        <taxon>Chlamydiota</taxon>
        <taxon>Chlamydiia</taxon>
        <taxon>Parachlamydiales</taxon>
        <taxon>Parachlamydiaceae</taxon>
        <taxon>Candidatus Protochlamydia</taxon>
    </lineage>
</organism>
<dbReference type="InParanoid" id="A0A0U5CR25"/>
<comment type="similarity">
    <text evidence="5">Belongs to the 4-toluene sulfonate uptake permease (TSUP) (TC 2.A.102) family.</text>
</comment>
<dbReference type="EMBL" id="LN879502">
    <property type="protein sequence ID" value="CUI17372.1"/>
    <property type="molecule type" value="Genomic_DNA"/>
</dbReference>
<reference evidence="7" key="1">
    <citation type="submission" date="2015-09" db="EMBL/GenBank/DDBJ databases">
        <authorList>
            <person name="Bertelli C."/>
        </authorList>
    </citation>
    <scope>NUCLEOTIDE SEQUENCE [LARGE SCALE GENOMIC DNA]</scope>
    <source>
        <strain evidence="7">KNic</strain>
    </source>
</reference>
<sequence length="280" mass="29788">MIFALCGALAIGLSLGLLGSGGSILTVPILVFVMQRPDKLAVAESLAIVGSVALAGAIPYAVRGQIHWKTVLIFGLSGVLGSYAGACIAHYLSGRTQLILFGTVMIVAAAMMVKDRKWIESTSHVQHPIWLIMLEGFLIGSLTGCIGVGGGFIIVPALVLLVNLPMYLAIGTSLTIIAMNSFTGFVKQFLSLQQSDMQVSWAVIAIFSAIGIVGSLAGGLLARKIPQPRLRKMFGYLMFPLSLYILASAILSEIHQNKPLEHPSVNHIKTASMSDPTNDW</sequence>
<evidence type="ECO:0000313" key="7">
    <source>
        <dbReference type="Proteomes" id="UP000069902"/>
    </source>
</evidence>
<dbReference type="InterPro" id="IPR051598">
    <property type="entry name" value="TSUP/Inactive_protease-like"/>
</dbReference>
<dbReference type="GO" id="GO:0005886">
    <property type="term" value="C:plasma membrane"/>
    <property type="evidence" value="ECO:0007669"/>
    <property type="project" value="UniProtKB-SubCell"/>
</dbReference>
<dbReference type="RefSeq" id="WP_079992884.1">
    <property type="nucleotide sequence ID" value="NZ_LN879502.1"/>
</dbReference>
<dbReference type="KEGG" id="pnl:PNK_1765"/>
<evidence type="ECO:0000256" key="2">
    <source>
        <dbReference type="ARBA" id="ARBA00022692"/>
    </source>
</evidence>
<dbReference type="InterPro" id="IPR002781">
    <property type="entry name" value="TM_pro_TauE-like"/>
</dbReference>
<keyword evidence="7" id="KW-1185">Reference proteome</keyword>
<dbReference type="PANTHER" id="PTHR43701:SF2">
    <property type="entry name" value="MEMBRANE TRANSPORTER PROTEIN YJNA-RELATED"/>
    <property type="match status" value="1"/>
</dbReference>
<feature type="transmembrane region" description="Helical" evidence="5">
    <location>
        <begin position="166"/>
        <end position="186"/>
    </location>
</feature>
<dbReference type="Pfam" id="PF01925">
    <property type="entry name" value="TauE"/>
    <property type="match status" value="1"/>
</dbReference>
<feature type="transmembrane region" description="Helical" evidence="5">
    <location>
        <begin position="198"/>
        <end position="221"/>
    </location>
</feature>
<gene>
    <name evidence="6" type="ORF">PNK_1765</name>
</gene>
<evidence type="ECO:0000256" key="5">
    <source>
        <dbReference type="RuleBase" id="RU363041"/>
    </source>
</evidence>
<protein>
    <recommendedName>
        <fullName evidence="5">Probable membrane transporter protein</fullName>
    </recommendedName>
</protein>
<evidence type="ECO:0000256" key="1">
    <source>
        <dbReference type="ARBA" id="ARBA00004141"/>
    </source>
</evidence>
<feature type="transmembrane region" description="Helical" evidence="5">
    <location>
        <begin position="42"/>
        <end position="62"/>
    </location>
</feature>
<keyword evidence="3 5" id="KW-1133">Transmembrane helix</keyword>
<feature type="transmembrane region" description="Helical" evidence="5">
    <location>
        <begin position="233"/>
        <end position="251"/>
    </location>
</feature>
<name>A0A0U5CR25_9BACT</name>
<evidence type="ECO:0000313" key="6">
    <source>
        <dbReference type="EMBL" id="CUI17372.1"/>
    </source>
</evidence>
<evidence type="ECO:0000256" key="3">
    <source>
        <dbReference type="ARBA" id="ARBA00022989"/>
    </source>
</evidence>
<comment type="subcellular location">
    <subcellularLocation>
        <location evidence="5">Cell membrane</location>
        <topology evidence="5">Multi-pass membrane protein</topology>
    </subcellularLocation>
    <subcellularLocation>
        <location evidence="1">Membrane</location>
        <topology evidence="1">Multi-pass membrane protein</topology>
    </subcellularLocation>
</comment>